<evidence type="ECO:0000256" key="3">
    <source>
        <dbReference type="ARBA" id="ARBA00022475"/>
    </source>
</evidence>
<feature type="transmembrane region" description="Helical" evidence="8">
    <location>
        <begin position="458"/>
        <end position="481"/>
    </location>
</feature>
<evidence type="ECO:0000313" key="10">
    <source>
        <dbReference type="Proteomes" id="UP000000483"/>
    </source>
</evidence>
<keyword evidence="3 7" id="KW-1003">Cell membrane</keyword>
<dbReference type="Pfam" id="PF03062">
    <property type="entry name" value="MBOAT"/>
    <property type="match status" value="1"/>
</dbReference>
<feature type="transmembrane region" description="Helical" evidence="8">
    <location>
        <begin position="71"/>
        <end position="92"/>
    </location>
</feature>
<dbReference type="OrthoDB" id="139172at2"/>
<comment type="subcellular location">
    <subcellularLocation>
        <location evidence="1">Cell membrane</location>
        <topology evidence="1">Multi-pass membrane protein</topology>
    </subcellularLocation>
</comment>
<keyword evidence="6 7" id="KW-0472">Membrane</keyword>
<evidence type="ECO:0000256" key="5">
    <source>
        <dbReference type="ARBA" id="ARBA00022989"/>
    </source>
</evidence>
<accession>F2NI70</accession>
<keyword evidence="4 8" id="KW-0812">Transmembrane</keyword>
<dbReference type="RefSeq" id="WP_013706948.1">
    <property type="nucleotide sequence ID" value="NC_015388.1"/>
</dbReference>
<proteinExistence type="inferred from homology"/>
<dbReference type="AlphaFoldDB" id="F2NI70"/>
<evidence type="ECO:0000256" key="2">
    <source>
        <dbReference type="ARBA" id="ARBA00010323"/>
    </source>
</evidence>
<feature type="transmembrane region" description="Helical" evidence="8">
    <location>
        <begin position="172"/>
        <end position="192"/>
    </location>
</feature>
<evidence type="ECO:0000256" key="6">
    <source>
        <dbReference type="ARBA" id="ARBA00023136"/>
    </source>
</evidence>
<dbReference type="HOGENOM" id="CLU_025255_0_1_7"/>
<dbReference type="PIRSF" id="PIRSF016636">
    <property type="entry name" value="AlgI_DltB"/>
    <property type="match status" value="1"/>
</dbReference>
<dbReference type="GO" id="GO:0016746">
    <property type="term" value="F:acyltransferase activity"/>
    <property type="evidence" value="ECO:0007669"/>
    <property type="project" value="UniProtKB-KW"/>
</dbReference>
<evidence type="ECO:0000256" key="7">
    <source>
        <dbReference type="PIRNR" id="PIRNR016636"/>
    </source>
</evidence>
<organism evidence="9 10">
    <name type="scientific">Desulfobacca acetoxidans (strain ATCC 700848 / DSM 11109 / ASRB2)</name>
    <dbReference type="NCBI Taxonomy" id="880072"/>
    <lineage>
        <taxon>Bacteria</taxon>
        <taxon>Pseudomonadati</taxon>
        <taxon>Thermodesulfobacteriota</taxon>
        <taxon>Desulfobaccia</taxon>
        <taxon>Desulfobaccales</taxon>
        <taxon>Desulfobaccaceae</taxon>
        <taxon>Desulfobacca</taxon>
    </lineage>
</organism>
<evidence type="ECO:0000313" key="9">
    <source>
        <dbReference type="EMBL" id="AEB09839.1"/>
    </source>
</evidence>
<keyword evidence="7 9" id="KW-0808">Transferase</keyword>
<feature type="transmembrane region" description="Helical" evidence="8">
    <location>
        <begin position="493"/>
        <end position="510"/>
    </location>
</feature>
<reference evidence="9 10" key="1">
    <citation type="journal article" date="2011" name="Stand. Genomic Sci.">
        <title>Complete genome sequence of the acetate-degrading sulfate reducer Desulfobacca acetoxidans type strain (ASRB2).</title>
        <authorList>
            <person name="Goker M."/>
            <person name="Teshima H."/>
            <person name="Lapidus A."/>
            <person name="Nolan M."/>
            <person name="Lucas S."/>
            <person name="Hammon N."/>
            <person name="Deshpande S."/>
            <person name="Cheng J.F."/>
            <person name="Tapia R."/>
            <person name="Han C."/>
            <person name="Goodwin L."/>
            <person name="Pitluck S."/>
            <person name="Huntemann M."/>
            <person name="Liolios K."/>
            <person name="Ivanova N."/>
            <person name="Pagani I."/>
            <person name="Mavromatis K."/>
            <person name="Ovchinikova G."/>
            <person name="Pati A."/>
            <person name="Chen A."/>
            <person name="Palaniappan K."/>
            <person name="Land M."/>
            <person name="Hauser L."/>
            <person name="Brambilla E.M."/>
            <person name="Rohde M."/>
            <person name="Spring S."/>
            <person name="Detter J.C."/>
            <person name="Woyke T."/>
            <person name="Bristow J."/>
            <person name="Eisen J.A."/>
            <person name="Markowitz V."/>
            <person name="Hugenholtz P."/>
            <person name="Kyrpides N.C."/>
            <person name="Klenk H.P."/>
        </authorList>
    </citation>
    <scope>NUCLEOTIDE SEQUENCE [LARGE SCALE GENOMIC DNA]</scope>
    <source>
        <strain evidence="10">ATCC 700848 / DSM 11109 / ASRB2</strain>
    </source>
</reference>
<comment type="similarity">
    <text evidence="2 7">Belongs to the membrane-bound acyltransferase family.</text>
</comment>
<keyword evidence="7" id="KW-0012">Acyltransferase</keyword>
<dbReference type="PANTHER" id="PTHR13285:SF18">
    <property type="entry name" value="PROTEIN-CYSTEINE N-PALMITOYLTRANSFERASE RASP"/>
    <property type="match status" value="1"/>
</dbReference>
<reference evidence="10" key="2">
    <citation type="submission" date="2011-03" db="EMBL/GenBank/DDBJ databases">
        <title>The complete genome of Desulfobacca acetoxidans DSM 11109.</title>
        <authorList>
            <consortium name="US DOE Joint Genome Institute (JGI-PGF)"/>
            <person name="Lucas S."/>
            <person name="Copeland A."/>
            <person name="Lapidus A."/>
            <person name="Bruce D."/>
            <person name="Goodwin L."/>
            <person name="Pitluck S."/>
            <person name="Peters L."/>
            <person name="Kyrpides N."/>
            <person name="Mavromatis K."/>
            <person name="Ivanova N."/>
            <person name="Ovchinnikova G."/>
            <person name="Teshima H."/>
            <person name="Detter J.C."/>
            <person name="Han C."/>
            <person name="Land M."/>
            <person name="Hauser L."/>
            <person name="Markowitz V."/>
            <person name="Cheng J.-F."/>
            <person name="Hugenholtz P."/>
            <person name="Woyke T."/>
            <person name="Wu D."/>
            <person name="Spring S."/>
            <person name="Schueler E."/>
            <person name="Brambilla E."/>
            <person name="Klenk H.-P."/>
            <person name="Eisen J.A."/>
        </authorList>
    </citation>
    <scope>NUCLEOTIDE SEQUENCE [LARGE SCALE GENOMIC DNA]</scope>
    <source>
        <strain evidence="10">ATCC 700848 / DSM 11109 / ASRB2</strain>
    </source>
</reference>
<feature type="transmembrane region" description="Helical" evidence="8">
    <location>
        <begin position="131"/>
        <end position="151"/>
    </location>
</feature>
<dbReference type="InterPro" id="IPR028362">
    <property type="entry name" value="AlgI"/>
</dbReference>
<feature type="transmembrane region" description="Helical" evidence="8">
    <location>
        <begin position="418"/>
        <end position="437"/>
    </location>
</feature>
<dbReference type="InterPro" id="IPR051085">
    <property type="entry name" value="MB_O-acyltransferase"/>
</dbReference>
<dbReference type="InterPro" id="IPR004299">
    <property type="entry name" value="MBOAT_fam"/>
</dbReference>
<gene>
    <name evidence="9" type="ordered locus">Desac_2008</name>
</gene>
<feature type="transmembrane region" description="Helical" evidence="8">
    <location>
        <begin position="29"/>
        <end position="51"/>
    </location>
</feature>
<keyword evidence="5 8" id="KW-1133">Transmembrane helix</keyword>
<dbReference type="GO" id="GO:0005886">
    <property type="term" value="C:plasma membrane"/>
    <property type="evidence" value="ECO:0007669"/>
    <property type="project" value="UniProtKB-SubCell"/>
</dbReference>
<feature type="transmembrane region" description="Helical" evidence="8">
    <location>
        <begin position="367"/>
        <end position="398"/>
    </location>
</feature>
<dbReference type="PIRSF" id="PIRSF500217">
    <property type="entry name" value="AlgI"/>
    <property type="match status" value="1"/>
</dbReference>
<name>F2NI70_DESAR</name>
<feature type="transmembrane region" description="Helical" evidence="8">
    <location>
        <begin position="6"/>
        <end position="22"/>
    </location>
</feature>
<evidence type="ECO:0000256" key="8">
    <source>
        <dbReference type="SAM" id="Phobius"/>
    </source>
</evidence>
<dbReference type="InterPro" id="IPR024194">
    <property type="entry name" value="Ac/AlaTfrase_AlgI/DltB"/>
</dbReference>
<sequence length="524" mass="60666">MSFISWQFPLFLIGFILIYWRLPHRQRLWFLLVGSYAFYAFWDVRFLALVFTTTVVDFLCGLGIQGERRSLRVIVLLSLLPFAWLLGCFGFIPRSGIDLNLLTIALGISLAFLGVYLLIWHLPDSLRPRGFLLLSICLCLSILGYFKYCNFFSESAKSALSFLGLRPDWPTWYIILPVGISFYTFQSLAYVIDLYRGQAVVCRDFLIFAVFDAFFPQLVAGPIERSRHLIPQLEKDIIFVGNYLNDGLRLILIGLFKKVFVADNCALLANYVFAPQTALNGAWALIGGVAFAFQIYGDFSGYTDIARGTAKMLGIDLVQNFRYPYLAKDPSDFWSRWHISLSTWFRDYVYIPLGGNRGRDWQTVRNLMVTMLLAGLWHGASWVFVLWGAYHGVLLTLYRFSPLRVLNRKQFAWLWQDWLARLLMFGFTLIGWAIFRSPDLTRFWTWLMALGNWGPAELPWLSSLGWLLLHLVPLMLLQIAASRFEDETKLVHLHWATRGVLYFVMILLIVSSTEHDQEFIYFQF</sequence>
<dbReference type="EMBL" id="CP002629">
    <property type="protein sequence ID" value="AEB09839.1"/>
    <property type="molecule type" value="Genomic_DNA"/>
</dbReference>
<protein>
    <submittedName>
        <fullName evidence="9">Membrane bound O-acyl transferase MBOAT family protein</fullName>
    </submittedName>
</protein>
<evidence type="ECO:0000256" key="1">
    <source>
        <dbReference type="ARBA" id="ARBA00004651"/>
    </source>
</evidence>
<feature type="transmembrane region" description="Helical" evidence="8">
    <location>
        <begin position="99"/>
        <end position="119"/>
    </location>
</feature>
<dbReference type="PANTHER" id="PTHR13285">
    <property type="entry name" value="ACYLTRANSFERASE"/>
    <property type="match status" value="1"/>
</dbReference>
<dbReference type="KEGG" id="dao:Desac_2008"/>
<dbReference type="Proteomes" id="UP000000483">
    <property type="component" value="Chromosome"/>
</dbReference>
<evidence type="ECO:0000256" key="4">
    <source>
        <dbReference type="ARBA" id="ARBA00022692"/>
    </source>
</evidence>
<dbReference type="STRING" id="880072.Desac_2008"/>
<dbReference type="eggNOG" id="COG1696">
    <property type="taxonomic scope" value="Bacteria"/>
</dbReference>
<dbReference type="GO" id="GO:0042121">
    <property type="term" value="P:alginic acid biosynthetic process"/>
    <property type="evidence" value="ECO:0007669"/>
    <property type="project" value="InterPro"/>
</dbReference>
<keyword evidence="10" id="KW-1185">Reference proteome</keyword>